<proteinExistence type="predicted"/>
<dbReference type="AlphaFoldDB" id="A0A485M102"/>
<name>A0A485M102_9ZZZZ</name>
<gene>
    <name evidence="1" type="ORF">SCFA_2380004</name>
</gene>
<dbReference type="InterPro" id="IPR016195">
    <property type="entry name" value="Pol/histidinol_Pase-like"/>
</dbReference>
<dbReference type="EMBL" id="CAADRN010000155">
    <property type="protein sequence ID" value="VFU13976.1"/>
    <property type="molecule type" value="Genomic_DNA"/>
</dbReference>
<dbReference type="Gene3D" id="3.20.20.140">
    <property type="entry name" value="Metal-dependent hydrolases"/>
    <property type="match status" value="1"/>
</dbReference>
<keyword evidence="1" id="KW-0378">Hydrolase</keyword>
<dbReference type="PANTHER" id="PTHR36928:SF1">
    <property type="entry name" value="PHOSPHATASE YCDX-RELATED"/>
    <property type="match status" value="1"/>
</dbReference>
<dbReference type="SUPFAM" id="SSF89550">
    <property type="entry name" value="PHP domain-like"/>
    <property type="match status" value="1"/>
</dbReference>
<protein>
    <submittedName>
        <fullName evidence="1">Phosphatase YcdX</fullName>
        <ecNumber evidence="1">3.1.3.-</ecNumber>
    </submittedName>
</protein>
<dbReference type="GO" id="GO:0005829">
    <property type="term" value="C:cytosol"/>
    <property type="evidence" value="ECO:0007669"/>
    <property type="project" value="TreeGrafter"/>
</dbReference>
<dbReference type="EC" id="3.1.3.-" evidence="1"/>
<organism evidence="1">
    <name type="scientific">anaerobic digester metagenome</name>
    <dbReference type="NCBI Taxonomy" id="1263854"/>
    <lineage>
        <taxon>unclassified sequences</taxon>
        <taxon>metagenomes</taxon>
        <taxon>ecological metagenomes</taxon>
    </lineage>
</organism>
<dbReference type="InterPro" id="IPR050243">
    <property type="entry name" value="PHP_phosphatase"/>
</dbReference>
<dbReference type="GO" id="GO:0008270">
    <property type="term" value="F:zinc ion binding"/>
    <property type="evidence" value="ECO:0007669"/>
    <property type="project" value="TreeGrafter"/>
</dbReference>
<accession>A0A485M102</accession>
<dbReference type="GO" id="GO:0042578">
    <property type="term" value="F:phosphoric ester hydrolase activity"/>
    <property type="evidence" value="ECO:0007669"/>
    <property type="project" value="TreeGrafter"/>
</dbReference>
<dbReference type="PANTHER" id="PTHR36928">
    <property type="entry name" value="PHOSPHATASE YCDX-RELATED"/>
    <property type="match status" value="1"/>
</dbReference>
<dbReference type="GO" id="GO:0071978">
    <property type="term" value="P:bacterial-type flagellum-dependent swarming motility"/>
    <property type="evidence" value="ECO:0007669"/>
    <property type="project" value="TreeGrafter"/>
</dbReference>
<reference evidence="1" key="1">
    <citation type="submission" date="2019-03" db="EMBL/GenBank/DDBJ databases">
        <authorList>
            <person name="Hao L."/>
        </authorList>
    </citation>
    <scope>NUCLEOTIDE SEQUENCE</scope>
</reference>
<sequence>MAYAGTFLVIKEEVAALAPRFPELKLLVGSEAAVISRDGRLDLPREIIDRLDLLIAGLHPYYIPESPGDALYYTLPNLAARFSGSLREKMRCTNTKALIEAIHSYPVDFISHPDLMAPVDLDELARACAGTETALEVNTGHNYNKEGIVRAAARHGAGLVVNSDAHYPEMVGRLDAGAELLDRLGFPAEQVINALF</sequence>
<evidence type="ECO:0000313" key="1">
    <source>
        <dbReference type="EMBL" id="VFU13976.1"/>
    </source>
</evidence>